<comment type="function">
    <text evidence="7">Acts as a molecular chaperone for G protein-coupled receptors, regulating their biogenesis and exit from the ER.</text>
</comment>
<evidence type="ECO:0000313" key="11">
    <source>
        <dbReference type="Proteomes" id="UP000187209"/>
    </source>
</evidence>
<evidence type="ECO:0000313" key="10">
    <source>
        <dbReference type="EMBL" id="OMJ87190.1"/>
    </source>
</evidence>
<comment type="subcellular location">
    <subcellularLocation>
        <location evidence="1">Endoplasmic reticulum membrane</location>
    </subcellularLocation>
</comment>
<keyword evidence="11" id="KW-1185">Reference proteome</keyword>
<keyword evidence="2" id="KW-0677">Repeat</keyword>
<dbReference type="PANTHER" id="PTHR12447:SF25">
    <property type="entry name" value="ANKYRIN REPEAT DOMAIN-CONTAINING PROTEIN 13C"/>
    <property type="match status" value="1"/>
</dbReference>
<evidence type="ECO:0000256" key="1">
    <source>
        <dbReference type="ARBA" id="ARBA00004586"/>
    </source>
</evidence>
<evidence type="ECO:0000256" key="8">
    <source>
        <dbReference type="PROSITE-ProRule" id="PRU00023"/>
    </source>
</evidence>
<dbReference type="OrthoDB" id="1938156at2759"/>
<dbReference type="GO" id="GO:0005789">
    <property type="term" value="C:endoplasmic reticulum membrane"/>
    <property type="evidence" value="ECO:0007669"/>
    <property type="project" value="UniProtKB-SubCell"/>
</dbReference>
<dbReference type="Proteomes" id="UP000187209">
    <property type="component" value="Unassembled WGS sequence"/>
</dbReference>
<name>A0A1R2CDZ8_9CILI</name>
<evidence type="ECO:0000256" key="7">
    <source>
        <dbReference type="ARBA" id="ARBA00037107"/>
    </source>
</evidence>
<dbReference type="PROSITE" id="PS50088">
    <property type="entry name" value="ANK_REPEAT"/>
    <property type="match status" value="1"/>
</dbReference>
<gene>
    <name evidence="10" type="ORF">SteCoe_11113</name>
</gene>
<dbReference type="Gene3D" id="1.25.40.20">
    <property type="entry name" value="Ankyrin repeat-containing domain"/>
    <property type="match status" value="1"/>
</dbReference>
<feature type="repeat" description="ANK" evidence="8">
    <location>
        <begin position="119"/>
        <end position="156"/>
    </location>
</feature>
<evidence type="ECO:0000256" key="3">
    <source>
        <dbReference type="ARBA" id="ARBA00022824"/>
    </source>
</evidence>
<dbReference type="AlphaFoldDB" id="A0A1R2CDZ8"/>
<dbReference type="SUPFAM" id="SSF48403">
    <property type="entry name" value="Ankyrin repeat"/>
    <property type="match status" value="1"/>
</dbReference>
<sequence>MDEWDLDTSENTSESIVIPIFNFDYNRAGRGIFVDTFEDSVPSDDEPIQDASILEFPKLTIPEEVFSTVFSTVSCSESIIYNPYLLSMLVFKGDLYSIQEMLENDPLTFKTSVNQPDLRGNTPLMLACKLSTSSKIYEKIFKFILHNGGNPSTKDLSGWTLLDHAICLKNKNIISSIFDKLYKQKMKKWVKNKALVLKTLKKLPDFYMEINWEFDSSVIPLVSRIAPHDICKFWKYGTSFRIDTSLVGWKNLRSKRRHMSLFFKPKDLKTSISEEIFIVNHSKKAVVYMFAPLDAEEKAAVVDDIIKTEPMQGDVKLISYKFVPCINWRNRPVVQKLGPWETNKYKISYKGQMVYKKKSKNLGPCTESEYFNIDIDNPTITEFSYPSQNETTQSVIKKSKAFLWQSPNFPFTLQEFLPILQMIGEANSSVKKLYKFLSNENLLERLSPNSFPVKVDIPLTLSVKAVVSFEKFQIISDSKPLEVPGYMVQSRKVAQKILTCPKKRLLLANLVI</sequence>
<organism evidence="10 11">
    <name type="scientific">Stentor coeruleus</name>
    <dbReference type="NCBI Taxonomy" id="5963"/>
    <lineage>
        <taxon>Eukaryota</taxon>
        <taxon>Sar</taxon>
        <taxon>Alveolata</taxon>
        <taxon>Ciliophora</taxon>
        <taxon>Postciliodesmatophora</taxon>
        <taxon>Heterotrichea</taxon>
        <taxon>Heterotrichida</taxon>
        <taxon>Stentoridae</taxon>
        <taxon>Stentor</taxon>
    </lineage>
</organism>
<protein>
    <recommendedName>
        <fullName evidence="9">Ankyrin repeat domain-containing protein</fullName>
    </recommendedName>
</protein>
<proteinExistence type="predicted"/>
<dbReference type="InterPro" id="IPR021832">
    <property type="entry name" value="ANKRD13"/>
</dbReference>
<accession>A0A1R2CDZ8</accession>
<dbReference type="InterPro" id="IPR002110">
    <property type="entry name" value="Ankyrin_rpt"/>
</dbReference>
<keyword evidence="4 8" id="KW-0040">ANK repeat</keyword>
<evidence type="ECO:0000256" key="6">
    <source>
        <dbReference type="ARBA" id="ARBA00023186"/>
    </source>
</evidence>
<evidence type="ECO:0000256" key="5">
    <source>
        <dbReference type="ARBA" id="ARBA00023136"/>
    </source>
</evidence>
<evidence type="ECO:0000256" key="4">
    <source>
        <dbReference type="ARBA" id="ARBA00023043"/>
    </source>
</evidence>
<reference evidence="10 11" key="1">
    <citation type="submission" date="2016-11" db="EMBL/GenBank/DDBJ databases">
        <title>The macronuclear genome of Stentor coeruleus: a giant cell with tiny introns.</title>
        <authorList>
            <person name="Slabodnick M."/>
            <person name="Ruby J.G."/>
            <person name="Reiff S.B."/>
            <person name="Swart E.C."/>
            <person name="Gosai S."/>
            <person name="Prabakaran S."/>
            <person name="Witkowska E."/>
            <person name="Larue G.E."/>
            <person name="Fisher S."/>
            <person name="Freeman R.M."/>
            <person name="Gunawardena J."/>
            <person name="Chu W."/>
            <person name="Stover N.A."/>
            <person name="Gregory B.D."/>
            <person name="Nowacki M."/>
            <person name="Derisi J."/>
            <person name="Roy S.W."/>
            <person name="Marshall W.F."/>
            <person name="Sood P."/>
        </authorList>
    </citation>
    <scope>NUCLEOTIDE SEQUENCE [LARGE SCALE GENOMIC DNA]</scope>
    <source>
        <strain evidence="10">WM001</strain>
    </source>
</reference>
<feature type="domain" description="Ankyrin repeat" evidence="9">
    <location>
        <begin position="371"/>
        <end position="481"/>
    </location>
</feature>
<dbReference type="Pfam" id="PF11904">
    <property type="entry name" value="ANKRD13_C"/>
    <property type="match status" value="2"/>
</dbReference>
<dbReference type="InterPro" id="IPR036770">
    <property type="entry name" value="Ankyrin_rpt-contain_sf"/>
</dbReference>
<keyword evidence="3" id="KW-0256">Endoplasmic reticulum</keyword>
<evidence type="ECO:0000256" key="2">
    <source>
        <dbReference type="ARBA" id="ARBA00022737"/>
    </source>
</evidence>
<feature type="domain" description="Ankyrin repeat" evidence="9">
    <location>
        <begin position="241"/>
        <end position="348"/>
    </location>
</feature>
<evidence type="ECO:0000259" key="9">
    <source>
        <dbReference type="Pfam" id="PF11904"/>
    </source>
</evidence>
<comment type="caution">
    <text evidence="10">The sequence shown here is derived from an EMBL/GenBank/DDBJ whole genome shotgun (WGS) entry which is preliminary data.</text>
</comment>
<dbReference type="PANTHER" id="PTHR12447">
    <property type="entry name" value="ANKYRIN REPEAT DOMAIN-CONTAINING PROTEIN 13"/>
    <property type="match status" value="1"/>
</dbReference>
<keyword evidence="6" id="KW-0143">Chaperone</keyword>
<dbReference type="InterPro" id="IPR055285">
    <property type="entry name" value="ANKRD13_C"/>
</dbReference>
<keyword evidence="5" id="KW-0472">Membrane</keyword>
<dbReference type="EMBL" id="MPUH01000183">
    <property type="protein sequence ID" value="OMJ87190.1"/>
    <property type="molecule type" value="Genomic_DNA"/>
</dbReference>